<feature type="compositionally biased region" description="Basic and acidic residues" evidence="1">
    <location>
        <begin position="1157"/>
        <end position="1174"/>
    </location>
</feature>
<feature type="compositionally biased region" description="Polar residues" evidence="1">
    <location>
        <begin position="1465"/>
        <end position="1486"/>
    </location>
</feature>
<feature type="region of interest" description="Disordered" evidence="1">
    <location>
        <begin position="2669"/>
        <end position="2695"/>
    </location>
</feature>
<feature type="compositionally biased region" description="Basic and acidic residues" evidence="1">
    <location>
        <begin position="1267"/>
        <end position="1296"/>
    </location>
</feature>
<feature type="region of interest" description="Disordered" evidence="1">
    <location>
        <begin position="3138"/>
        <end position="3169"/>
    </location>
</feature>
<evidence type="ECO:0000313" key="2">
    <source>
        <dbReference type="EMBL" id="VDI10833.1"/>
    </source>
</evidence>
<feature type="compositionally biased region" description="Low complexity" evidence="1">
    <location>
        <begin position="2092"/>
        <end position="2105"/>
    </location>
</feature>
<dbReference type="Proteomes" id="UP000596742">
    <property type="component" value="Unassembled WGS sequence"/>
</dbReference>
<feature type="compositionally biased region" description="Basic and acidic residues" evidence="1">
    <location>
        <begin position="229"/>
        <end position="241"/>
    </location>
</feature>
<feature type="compositionally biased region" description="Basic and acidic residues" evidence="1">
    <location>
        <begin position="3308"/>
        <end position="3348"/>
    </location>
</feature>
<evidence type="ECO:0000256" key="1">
    <source>
        <dbReference type="SAM" id="MobiDB-lite"/>
    </source>
</evidence>
<feature type="compositionally biased region" description="Polar residues" evidence="1">
    <location>
        <begin position="605"/>
        <end position="620"/>
    </location>
</feature>
<feature type="compositionally biased region" description="Basic and acidic residues" evidence="1">
    <location>
        <begin position="426"/>
        <end position="467"/>
    </location>
</feature>
<feature type="region of interest" description="Disordered" evidence="1">
    <location>
        <begin position="2824"/>
        <end position="2843"/>
    </location>
</feature>
<feature type="compositionally biased region" description="Basic and acidic residues" evidence="1">
    <location>
        <begin position="3355"/>
        <end position="3395"/>
    </location>
</feature>
<sequence length="3770" mass="418342">MANHYTFINGKYTPITLLPRPSYSSYDSYTGSCCYGTGTYGRRRYISRSVSDSSSYGYPGSYSNYTYTLPSNGYGVSNLSVYGSGLPSYDVMSKYTSKSYDTQKNYDTPKSYDSSIGSYGYVSRSHGLGDSSRYGGATRSSYLGTSYDQPSGTHTGSTYDGRSFGTDEKTSHRNTGYDRYKETTTYKPELPYDHHRLYTSSKLEDFVTEPSETTRPSWRDAYNEKYRKYSDRSNDNQEIHRPYQIKNGNSDHREEHVLSDLEEPSSSSYYSRYRERHKKDKERHGSDSSEGQKSELTPSEKLAIIRQRIRKHDTDSVSHKSEDDELERPSSVLSQESTPRSLLSPVSKTFDEHSENIPKWRQRQALEDLTHSDKNRITQSKFKERLKSDSLLSETTKTEKEHKLGDTLSSEIQPSSALAEWRRRKQDWEQNATKESHEKLETIKQENKLDSEIKVPRPTRHEYDSRSRAQYSSQIQETTELGYSATDQSKNPKPQAEHHGADVFTHISDLRSKADAVKNILRQRDSPALRSKYNEVCRRRDLSKDSSKDDGSETSSVDLGSRPVSSDFSDSSRPSSLIFGTEFVSHKETSDVQKGYTDKQASGRPRSNAQQLKESVQMSDDSGFIDSVRDIPKVKSNLKKEEIETPQAFHEKLRSRRDVNETGTREDRIQSLLFGKQDGQSYIKKDSTEKNVSKTRTFSKPLDDAKKETKDQQESKLFHVSTKEKISVHTAETVDHSFKSKTVIGRTKSETVERRPKSDTVGGRPKYETVENRQISVTDSDTVRGRPKSVTDSDLVKKFSQAIEERPKSAVFGLSTTTPDSHKITSGNTKSSTSLNRSFDSTQLKSKDKIEEKCIGSKGEKFVGLKGEKSVSSKGDKCASSTEEKSVGSTISAQRKRLQGMYKKAQTTDIASILSRDDDSESDDISTASSVSVADNEKPSTPISFAELSKLSRVERIAKYKEERRKQLAYIANRIVDKDKGKSDVVPSLFMSARSYDDEKGSVTRSHSVKLDSPLKSVTPVTRSKSLHEKTDSPRTKTGTETERSESSTPKEEVKSPREKYYEKLSKRDHKLSIGDSDEDETIEQINARTREALSSMMKREVKKSTDDHKRKDGKSEVKKKEAQSEDQEKKGKYMFSMEKMRKKFLFGDETDQSSGSDHKSIKTEDDSALDKPEKKRRQLPSIPQALGDSPTRPKSSIELSSHDIVSKKDIQKMFNESKDKSEIKSEEKQHGRRNRQVYSEDDVKNIQLDESSVLERKGDFVSFKLNQKEEDIKGKKEEDKKGKKDVDNLKSDKKQKSLSTSAVKNTKQSETKIPSPKHVRKRYQKSSPVAFVPTTTASAQVTSASQNVSTTSAPKSSTTISALKSSTTISAPKTSTTISAPSTMSTTKISSINSISKANSKTNVTQVTSAPKISSTNTSPKTISTTRASKTISTTSASKSISTTSASKTVSMTSASKTVSTTSAPRTLSTNSLQKNAMKTSNTAKATSVTNVGITTTTSTVPKVTSVPKPVVSTNVQKPTATSDLKSPTDVSKTTVNSMNKSPTDVSKTTVNSMNKAVNVSKTAVVSNAHNTLTTHKAPKTSVSDSDIKSVTTSASLSTVSSVAKTVNTSAHIGETNLPKTTSALKTVSSTDSPQKNSISSTDLPKATVTSNVPITPATSLPKTTSATTAQKTEVKNIDIVTSKIKLTTSGSIGAKIESKDTSAVNMEVKIDSKPTEVSIKQDSVKTPTSTVVDKTQSSFTVSSTSAVSVPIITESLKSTVSITTSKISSKSTKPESSLSTTVVSSISSIKISDKASVPQSSVNVPCTTMKTSACDTMVTSKEPSVVLSSAKSVVDSVPIPSSSSPVDSFIASKSQSVTVPSASVKSIAVTMTSSVQQTVSSPSTSVITTATSSNVSSVSVVPSFKHTAEADTKSSLKPANQVSRSKSLTDSDSPLQSPRSPGYSPRFKTVGVLADAPDLDDILMENVEYLSDVEICNKDKLQHHQSSPVAQALQADHHKSKRSLRKKVLQRSKSDADKHHREREGSSPEKSVAMTTEDLIGSLVDQMTLVKATESKAQDFQVLTAGPEQTTVTMVSGHFQDKQEVKKTSKPNLSKSSTSSFTSSVDLEIFPKEAEKLSVQTAASVEDERDSLKVATDSLKVATDSFDEVTSSEDGREPRSESERRKRRDKSSQRKSTLNKSEGLSGGDKPSSLSSESSDLVSSKSQVTNSTSHLHPHPSSQHGTNHTDNTQHATGKSILDHLLPSKFSFPSKVSLFQFPQQFRNSHMKMRQKENLRTQPKHLQKSLVKTISHLSYNDSLVQNLMICRHGKPSGLRRQDALGSGSSDESRRSTPERTQSLRVKRTPPPDDIETIKGVQRSGSFKSNFMRRQNSPETVERRILPNIPDKIDTEHVQSEVITEHVQSEDTTEEDEMKSSRTYLCQASDKPTEELAEILKQRKKHVKTQQKDGEKDERERITSKKIEKAENLAPAADVEEVIENTEVLSILKVRRQETDSRTVNGVEKAVPTVSEELLIVQPSKTSAEVLSVSQESEVKIVPRLPRKSSRDLTKSQVASSNMAPSNETQAHKNGISDVKPELSDIDTSLAVLAEVSQDIGGSTKPSIRRLSSDELGNMKSALSKVNIESPQQVTSFIKDVRRTSHGKIDSDSVKNSEKEVSVEKKFEQKLETKSSVTHQKVEELSKSPERKGHISPSLLEKVRATEAKLASLGTTSLKRSESYGSKVDRFKPRGILKRAESMKKAGVVVDPELATILQRRRSRHEDDSPEIEKGSKMTLSAKDDIQESLRREQEQRKSISHDDNDNQDVPMPSITERIFHMATKLEETRSCPITPKSRSGATTPKLSAFYRSSSSTSQSFDQDESSTLTGNNLLQKLNTLAEQRSSSVQDKRKSFQKRPRDDWRTRTQPVTIEELEEAGNLATVQAFRAEVLRKASSNVFEQFSKQDKQIVYRKTEYPQHLQRKRRGRSVRHKTLPVTAAELGSVPESEEIRLMSNRLKSRHSGMRDSKADSGIVSGSDLEGYDSARSDSSRSLSLEAELMEDDPARLSVSAKASMFKNIIEDKPKKCASGAKRYIDRKKRERSRTLPVTDDEVHSAAEIADGEVEVTEAERKAVDVDENEGIHDEKSKRSLAEKVQLFQNLKKEEKPAEKSKVPPPVARRKNRKLASRFSTQPVTFEEVEKAAKISPLAMSLAKPPDPEILKGLSLSCQREVMAKHAEASLSQPGSRSSSRHGSMGDLSEDSKKNSGILKSAEKVTETSVSHSILKDKQAKTPDTDVKSILKPDHIHAADTEHHSILKHTDDASSTETKPTEQRSILKHEEEIRTKDDDKKSVKPILKHDDEKLQDTDKKSKKPILKHEDEEKTHRHGSEESVKAILRKSESSERKHKSEEVKPILKHLDALDDPVKSKDFDKKRKSIEEDLHLTPILKHTETVEKSGDVRGMLKKDKSLELCSEPKGILKKESSFETKVNEPEKSSMKKSPSREVKEEKLHSILHKSSEEEDVSVDVEVSLTLELNSEVVEEVGNVAKTRRGRDPAEKERYLTQPADAAQEKSPETPRKFKYTGRHKTQPITPEEKRDAEIDSDVSRSGSLQDRLNLLKQSGEEEWKKRVQKPSDIEQSPMEVKLREKVGASMARPSSIADRLNLLNTAQVGWKGRVEETDAKTFTVAHKLAGQVEDSPLTRKWKACTKRGKLDKLTIGERVRNGCAIVKYSGWTSLTIEKGVRNGCAIVKYTVVDKLTIEKGVRNGCAIVKYSGWTSLHRERVRMDVLL</sequence>
<feature type="compositionally biased region" description="Basic and acidic residues" evidence="1">
    <location>
        <begin position="531"/>
        <end position="551"/>
    </location>
</feature>
<feature type="region of interest" description="Disordered" evidence="1">
    <location>
        <begin position="2997"/>
        <end position="3027"/>
    </location>
</feature>
<feature type="region of interest" description="Disordered" evidence="1">
    <location>
        <begin position="2757"/>
        <end position="2809"/>
    </location>
</feature>
<feature type="region of interest" description="Disordered" evidence="1">
    <location>
        <begin position="531"/>
        <end position="628"/>
    </location>
</feature>
<feature type="region of interest" description="Disordered" evidence="1">
    <location>
        <begin position="682"/>
        <end position="714"/>
    </location>
</feature>
<feature type="compositionally biased region" description="Low complexity" evidence="1">
    <location>
        <begin position="2189"/>
        <end position="2207"/>
    </location>
</feature>
<feature type="region of interest" description="Disordered" evidence="1">
    <location>
        <begin position="913"/>
        <end position="940"/>
    </location>
</feature>
<feature type="compositionally biased region" description="Polar residues" evidence="1">
    <location>
        <begin position="814"/>
        <end position="843"/>
    </location>
</feature>
<feature type="compositionally biased region" description="Basic and acidic residues" evidence="1">
    <location>
        <begin position="3549"/>
        <end position="3558"/>
    </location>
</feature>
<feature type="compositionally biased region" description="Basic and acidic residues" evidence="1">
    <location>
        <begin position="2761"/>
        <end position="2802"/>
    </location>
</feature>
<feature type="compositionally biased region" description="Low complexity" evidence="1">
    <location>
        <begin position="1423"/>
        <end position="1464"/>
    </location>
</feature>
<feature type="compositionally biased region" description="Basic and acidic residues" evidence="1">
    <location>
        <begin position="870"/>
        <end position="886"/>
    </location>
</feature>
<feature type="compositionally biased region" description="Basic residues" evidence="1">
    <location>
        <begin position="3559"/>
        <end position="3568"/>
    </location>
</feature>
<comment type="caution">
    <text evidence="2">The sequence shown here is derived from an EMBL/GenBank/DDBJ whole genome shotgun (WGS) entry which is preliminary data.</text>
</comment>
<feature type="compositionally biased region" description="Polar residues" evidence="1">
    <location>
        <begin position="2208"/>
        <end position="2234"/>
    </location>
</feature>
<feature type="compositionally biased region" description="Basic and acidic residues" evidence="1">
    <location>
        <begin position="282"/>
        <end position="293"/>
    </location>
</feature>
<feature type="compositionally biased region" description="Basic and acidic residues" evidence="1">
    <location>
        <begin position="3140"/>
        <end position="3151"/>
    </location>
</feature>
<feature type="region of interest" description="Disordered" evidence="1">
    <location>
        <begin position="870"/>
        <end position="892"/>
    </location>
</feature>
<feature type="compositionally biased region" description="Low complexity" evidence="1">
    <location>
        <begin position="553"/>
        <end position="576"/>
    </location>
</feature>
<feature type="region of interest" description="Disordered" evidence="1">
    <location>
        <begin position="3213"/>
        <end position="3395"/>
    </location>
</feature>
<feature type="compositionally biased region" description="Basic and acidic residues" evidence="1">
    <location>
        <begin position="3263"/>
        <end position="3301"/>
    </location>
</feature>
<feature type="compositionally biased region" description="Polar residues" evidence="1">
    <location>
        <begin position="1917"/>
        <end position="1941"/>
    </location>
</feature>
<feature type="compositionally biased region" description="Polar residues" evidence="1">
    <location>
        <begin position="1518"/>
        <end position="1550"/>
    </location>
</feature>
<feature type="region of interest" description="Disordered" evidence="1">
    <location>
        <begin position="142"/>
        <end position="184"/>
    </location>
</feature>
<feature type="compositionally biased region" description="Polar residues" evidence="1">
    <location>
        <begin position="331"/>
        <end position="347"/>
    </location>
</feature>
<proteinExistence type="predicted"/>
<evidence type="ECO:0000313" key="3">
    <source>
        <dbReference type="Proteomes" id="UP000596742"/>
    </source>
</evidence>
<feature type="region of interest" description="Disordered" evidence="1">
    <location>
        <begin position="2313"/>
        <end position="2353"/>
    </location>
</feature>
<feature type="region of interest" description="Disordered" evidence="1">
    <location>
        <begin position="2542"/>
        <end position="2577"/>
    </location>
</feature>
<gene>
    <name evidence="2" type="ORF">MGAL_10B055814</name>
</gene>
<feature type="compositionally biased region" description="Polar residues" evidence="1">
    <location>
        <begin position="2834"/>
        <end position="2843"/>
    </location>
</feature>
<feature type="region of interest" description="Disordered" evidence="1">
    <location>
        <begin position="1626"/>
        <end position="1656"/>
    </location>
</feature>
<feature type="compositionally biased region" description="Polar residues" evidence="1">
    <location>
        <begin position="142"/>
        <end position="160"/>
    </location>
</feature>
<feature type="compositionally biased region" description="Basic and acidic residues" evidence="1">
    <location>
        <begin position="2014"/>
        <end position="2029"/>
    </location>
</feature>
<feature type="region of interest" description="Disordered" evidence="1">
    <location>
        <begin position="1988"/>
        <end position="2035"/>
    </location>
</feature>
<feature type="compositionally biased region" description="Basic and acidic residues" evidence="1">
    <location>
        <begin position="312"/>
        <end position="322"/>
    </location>
</feature>
<feature type="compositionally biased region" description="Polar residues" evidence="1">
    <location>
        <begin position="2552"/>
        <end position="2566"/>
    </location>
</feature>
<feature type="region of interest" description="Disordered" evidence="1">
    <location>
        <begin position="396"/>
        <end position="475"/>
    </location>
</feature>
<dbReference type="EMBL" id="UYJE01002449">
    <property type="protein sequence ID" value="VDI10833.1"/>
    <property type="molecule type" value="Genomic_DNA"/>
</dbReference>
<feature type="compositionally biased region" description="Basic and acidic residues" evidence="1">
    <location>
        <begin position="2887"/>
        <end position="2903"/>
    </location>
</feature>
<feature type="compositionally biased region" description="Basic and acidic residues" evidence="1">
    <location>
        <begin position="1026"/>
        <end position="1066"/>
    </location>
</feature>
<feature type="compositionally biased region" description="Basic and acidic residues" evidence="1">
    <location>
        <begin position="249"/>
        <end position="259"/>
    </location>
</feature>
<feature type="region of interest" description="Disordered" evidence="1">
    <location>
        <begin position="994"/>
        <end position="1388"/>
    </location>
</feature>
<feature type="compositionally biased region" description="Basic and acidic residues" evidence="1">
    <location>
        <begin position="1098"/>
        <end position="1132"/>
    </location>
</feature>
<feature type="compositionally biased region" description="Basic and acidic residues" evidence="1">
    <location>
        <begin position="3532"/>
        <end position="3541"/>
    </location>
</feature>
<keyword evidence="3" id="KW-1185">Reference proteome</keyword>
<feature type="compositionally biased region" description="Basic and acidic residues" evidence="1">
    <location>
        <begin position="701"/>
        <end position="714"/>
    </location>
</feature>
<feature type="region of interest" description="Disordered" evidence="1">
    <location>
        <begin position="747"/>
        <end position="767"/>
    </location>
</feature>
<feature type="compositionally biased region" description="Basic and acidic residues" evidence="1">
    <location>
        <begin position="396"/>
        <end position="405"/>
    </location>
</feature>
<feature type="compositionally biased region" description="Basic residues" evidence="1">
    <location>
        <begin position="2000"/>
        <end position="2012"/>
    </location>
</feature>
<feature type="compositionally biased region" description="Low complexity" evidence="1">
    <location>
        <begin position="1335"/>
        <end position="1350"/>
    </location>
</feature>
<feature type="region of interest" description="Disordered" evidence="1">
    <location>
        <begin position="1400"/>
        <end position="1486"/>
    </location>
</feature>
<feature type="region of interest" description="Disordered" evidence="1">
    <location>
        <begin position="2879"/>
        <end position="2903"/>
    </location>
</feature>
<reference evidence="2" key="1">
    <citation type="submission" date="2018-11" db="EMBL/GenBank/DDBJ databases">
        <authorList>
            <person name="Alioto T."/>
            <person name="Alioto T."/>
        </authorList>
    </citation>
    <scope>NUCLEOTIDE SEQUENCE</scope>
</reference>
<feature type="region of interest" description="Disordered" evidence="1">
    <location>
        <begin position="2084"/>
        <end position="2105"/>
    </location>
</feature>
<dbReference type="OrthoDB" id="6160909at2759"/>
<feature type="compositionally biased region" description="Basic and acidic residues" evidence="1">
    <location>
        <begin position="3463"/>
        <end position="3491"/>
    </location>
</feature>
<feature type="region of interest" description="Disordered" evidence="1">
    <location>
        <begin position="3463"/>
        <end position="3505"/>
    </location>
</feature>
<feature type="compositionally biased region" description="Polar residues" evidence="1">
    <location>
        <begin position="407"/>
        <end position="416"/>
    </location>
</feature>
<feature type="region of interest" description="Disordered" evidence="1">
    <location>
        <begin position="3526"/>
        <end position="3594"/>
    </location>
</feature>
<feature type="region of interest" description="Disordered" evidence="1">
    <location>
        <begin position="229"/>
        <end position="356"/>
    </location>
</feature>
<feature type="compositionally biased region" description="Basic residues" evidence="1">
    <location>
        <begin position="1316"/>
        <end position="1325"/>
    </location>
</feature>
<feature type="region of interest" description="Disordered" evidence="1">
    <location>
        <begin position="2147"/>
        <end position="2234"/>
    </location>
</feature>
<feature type="compositionally biased region" description="Low complexity" evidence="1">
    <location>
        <begin position="3219"/>
        <end position="3232"/>
    </location>
</feature>
<feature type="region of interest" description="Disordered" evidence="1">
    <location>
        <begin position="1909"/>
        <end position="1949"/>
    </location>
</feature>
<feature type="compositionally biased region" description="Basic and acidic residues" evidence="1">
    <location>
        <begin position="2155"/>
        <end position="2166"/>
    </location>
</feature>
<feature type="compositionally biased region" description="Basic and acidic residues" evidence="1">
    <location>
        <begin position="1201"/>
        <end position="1230"/>
    </location>
</feature>
<feature type="compositionally biased region" description="Polar residues" evidence="1">
    <location>
        <begin position="1298"/>
        <end position="1313"/>
    </location>
</feature>
<feature type="compositionally biased region" description="Low complexity" evidence="1">
    <location>
        <begin position="925"/>
        <end position="934"/>
    </location>
</feature>
<feature type="region of interest" description="Disordered" evidence="1">
    <location>
        <begin position="1517"/>
        <end position="1550"/>
    </location>
</feature>
<feature type="compositionally biased region" description="Polar residues" evidence="1">
    <location>
        <begin position="1351"/>
        <end position="1385"/>
    </location>
</feature>
<name>A0A8B6CVC5_MYTGA</name>
<protein>
    <submittedName>
        <fullName evidence="2">Supervillin</fullName>
    </submittedName>
</protein>
<feature type="compositionally biased region" description="Basic and acidic residues" evidence="1">
    <location>
        <begin position="2677"/>
        <end position="2690"/>
    </location>
</feature>
<feature type="compositionally biased region" description="Basic and acidic residues" evidence="1">
    <location>
        <begin position="747"/>
        <end position="758"/>
    </location>
</feature>
<feature type="compositionally biased region" description="Polar residues" evidence="1">
    <location>
        <begin position="1405"/>
        <end position="1422"/>
    </location>
</feature>
<accession>A0A8B6CVC5</accession>
<feature type="compositionally biased region" description="Basic and acidic residues" evidence="1">
    <location>
        <begin position="683"/>
        <end position="692"/>
    </location>
</feature>
<organism evidence="2 3">
    <name type="scientific">Mytilus galloprovincialis</name>
    <name type="common">Mediterranean mussel</name>
    <dbReference type="NCBI Taxonomy" id="29158"/>
    <lineage>
        <taxon>Eukaryota</taxon>
        <taxon>Metazoa</taxon>
        <taxon>Spiralia</taxon>
        <taxon>Lophotrochozoa</taxon>
        <taxon>Mollusca</taxon>
        <taxon>Bivalvia</taxon>
        <taxon>Autobranchia</taxon>
        <taxon>Pteriomorphia</taxon>
        <taxon>Mytilida</taxon>
        <taxon>Mytiloidea</taxon>
        <taxon>Mytilidae</taxon>
        <taxon>Mytilinae</taxon>
        <taxon>Mytilus</taxon>
    </lineage>
</organism>
<feature type="compositionally biased region" description="Basic and acidic residues" evidence="1">
    <location>
        <begin position="165"/>
        <end position="184"/>
    </location>
</feature>
<feature type="region of interest" description="Disordered" evidence="1">
    <location>
        <begin position="810"/>
        <end position="843"/>
    </location>
</feature>